<dbReference type="GO" id="GO:0046943">
    <property type="term" value="F:carboxylic acid transmembrane transporter activity"/>
    <property type="evidence" value="ECO:0007669"/>
    <property type="project" value="TreeGrafter"/>
</dbReference>
<dbReference type="InterPro" id="IPR020846">
    <property type="entry name" value="MFS_dom"/>
</dbReference>
<evidence type="ECO:0000256" key="1">
    <source>
        <dbReference type="ARBA" id="ARBA00004141"/>
    </source>
</evidence>
<sequence length="514" mass="55222">MPSTPNPDKPADDLAKGILPTALQSWHDLFTLRQRIVLDDKGSCAWRDPAPISNPFALLAGLSLRAWLFFLVGLAAWTADAFDFHALSVQTVKLARHFDRSKTDVSVAITLTLLLRSVGAVFFGLAGDGWGRKWPMVVNMLVLGALQVATIYCASYAQFLAVRSLFGLFMGGVYGNAVAMALEQCPSDARGLLSGILQQGYSIGYILAAGSNLGVGGGVDSWKTVFWIGAGFSIAVGLIRILLPESQQPRQANSQSPAMDFWHSTKAMLRREWKMSIYCILLMTCLNFYSHATQDSYTTFMLTQKQLDNSGASRASMLMKTGACVGGFILGHVSQAVGRRRTMVVGALASGLMIPAWILPEGERALSATGFMMQFFVQGAWGVIPIHLNELSPTSFRSTFPGVVYQLGNMLASPAAQIVNAVAERTHIKVAVGGDEAEVEAYGPVMGVVAAIVVVGILVIVALGPERHGRSLGEHVHVQEEEEETVTGQDKTGGVVAMTQQLEGLKRDARGSGE</sequence>
<name>A0A367L5C2_9HYPO</name>
<proteinExistence type="predicted"/>
<reference evidence="7 8" key="1">
    <citation type="journal article" date="2015" name="BMC Genomics">
        <title>Insights from the genome of Ophiocordyceps polyrhachis-furcata to pathogenicity and host specificity in insect fungi.</title>
        <authorList>
            <person name="Wichadakul D."/>
            <person name="Kobmoo N."/>
            <person name="Ingsriswang S."/>
            <person name="Tangphatsornruang S."/>
            <person name="Chantasingh D."/>
            <person name="Luangsa-ard J.J."/>
            <person name="Eurwilaichitr L."/>
        </authorList>
    </citation>
    <scope>NUCLEOTIDE SEQUENCE [LARGE SCALE GENOMIC DNA]</scope>
    <source>
        <strain evidence="7 8">BCC 54312</strain>
    </source>
</reference>
<feature type="transmembrane region" description="Helical" evidence="5">
    <location>
        <begin position="441"/>
        <end position="463"/>
    </location>
</feature>
<dbReference type="AlphaFoldDB" id="A0A367L5C2"/>
<keyword evidence="4 5" id="KW-0472">Membrane</keyword>
<dbReference type="OrthoDB" id="5296287at2759"/>
<feature type="transmembrane region" description="Helical" evidence="5">
    <location>
        <begin position="56"/>
        <end position="77"/>
    </location>
</feature>
<evidence type="ECO:0000256" key="4">
    <source>
        <dbReference type="ARBA" id="ARBA00023136"/>
    </source>
</evidence>
<feature type="transmembrane region" description="Helical" evidence="5">
    <location>
        <begin position="105"/>
        <end position="125"/>
    </location>
</feature>
<organism evidence="7 8">
    <name type="scientific">Ophiocordyceps polyrhachis-furcata BCC 54312</name>
    <dbReference type="NCBI Taxonomy" id="1330021"/>
    <lineage>
        <taxon>Eukaryota</taxon>
        <taxon>Fungi</taxon>
        <taxon>Dikarya</taxon>
        <taxon>Ascomycota</taxon>
        <taxon>Pezizomycotina</taxon>
        <taxon>Sordariomycetes</taxon>
        <taxon>Hypocreomycetidae</taxon>
        <taxon>Hypocreales</taxon>
        <taxon>Ophiocordycipitaceae</taxon>
        <taxon>Ophiocordyceps</taxon>
    </lineage>
</organism>
<dbReference type="EMBL" id="LKCN02000015">
    <property type="protein sequence ID" value="RCI09422.1"/>
    <property type="molecule type" value="Genomic_DNA"/>
</dbReference>
<evidence type="ECO:0000256" key="2">
    <source>
        <dbReference type="ARBA" id="ARBA00022692"/>
    </source>
</evidence>
<protein>
    <recommendedName>
        <fullName evidence="6">Major facilitator superfamily (MFS) profile domain-containing protein</fullName>
    </recommendedName>
</protein>
<gene>
    <name evidence="7" type="ORF">L249_3753</name>
</gene>
<evidence type="ECO:0000256" key="5">
    <source>
        <dbReference type="SAM" id="Phobius"/>
    </source>
</evidence>
<dbReference type="Gene3D" id="1.20.1250.20">
    <property type="entry name" value="MFS general substrate transporter like domains"/>
    <property type="match status" value="2"/>
</dbReference>
<feature type="transmembrane region" description="Helical" evidence="5">
    <location>
        <begin position="225"/>
        <end position="243"/>
    </location>
</feature>
<dbReference type="InterPro" id="IPR011701">
    <property type="entry name" value="MFS"/>
</dbReference>
<evidence type="ECO:0000313" key="7">
    <source>
        <dbReference type="EMBL" id="RCI09422.1"/>
    </source>
</evidence>
<dbReference type="PROSITE" id="PS50850">
    <property type="entry name" value="MFS"/>
    <property type="match status" value="1"/>
</dbReference>
<feature type="transmembrane region" description="Helical" evidence="5">
    <location>
        <begin position="275"/>
        <end position="292"/>
    </location>
</feature>
<comment type="caution">
    <text evidence="7">The sequence shown here is derived from an EMBL/GenBank/DDBJ whole genome shotgun (WGS) entry which is preliminary data.</text>
</comment>
<evidence type="ECO:0000313" key="8">
    <source>
        <dbReference type="Proteomes" id="UP000253664"/>
    </source>
</evidence>
<keyword evidence="8" id="KW-1185">Reference proteome</keyword>
<feature type="transmembrane region" description="Helical" evidence="5">
    <location>
        <begin position="137"/>
        <end position="159"/>
    </location>
</feature>
<dbReference type="PANTHER" id="PTHR23508">
    <property type="entry name" value="CARBOXYLIC ACID TRANSPORTER PROTEIN HOMOLOG"/>
    <property type="match status" value="1"/>
</dbReference>
<dbReference type="Pfam" id="PF07690">
    <property type="entry name" value="MFS_1"/>
    <property type="match status" value="1"/>
</dbReference>
<evidence type="ECO:0000256" key="3">
    <source>
        <dbReference type="ARBA" id="ARBA00022989"/>
    </source>
</evidence>
<dbReference type="CDD" id="cd17316">
    <property type="entry name" value="MFS_SV2_like"/>
    <property type="match status" value="1"/>
</dbReference>
<accession>A0A367L5C2</accession>
<dbReference type="Proteomes" id="UP000253664">
    <property type="component" value="Unassembled WGS sequence"/>
</dbReference>
<comment type="subcellular location">
    <subcellularLocation>
        <location evidence="1">Membrane</location>
        <topology evidence="1">Multi-pass membrane protein</topology>
    </subcellularLocation>
</comment>
<feature type="domain" description="Major facilitator superfamily (MFS) profile" evidence="6">
    <location>
        <begin position="69"/>
        <end position="468"/>
    </location>
</feature>
<dbReference type="GO" id="GO:0005886">
    <property type="term" value="C:plasma membrane"/>
    <property type="evidence" value="ECO:0007669"/>
    <property type="project" value="TreeGrafter"/>
</dbReference>
<evidence type="ECO:0000259" key="6">
    <source>
        <dbReference type="PROSITE" id="PS50850"/>
    </source>
</evidence>
<feature type="transmembrane region" description="Helical" evidence="5">
    <location>
        <begin position="342"/>
        <end position="359"/>
    </location>
</feature>
<keyword evidence="3 5" id="KW-1133">Transmembrane helix</keyword>
<feature type="transmembrane region" description="Helical" evidence="5">
    <location>
        <begin position="312"/>
        <end position="330"/>
    </location>
</feature>
<dbReference type="STRING" id="1330021.A0A367L5C2"/>
<keyword evidence="2 5" id="KW-0812">Transmembrane</keyword>
<dbReference type="PANTHER" id="PTHR23508:SF9">
    <property type="entry name" value="CARBOXYLIC ACID TRANSPORT PROTEIN (AFU_ORTHOLOGUE AFUA_2G09450)"/>
    <property type="match status" value="1"/>
</dbReference>
<dbReference type="SUPFAM" id="SSF103473">
    <property type="entry name" value="MFS general substrate transporter"/>
    <property type="match status" value="1"/>
</dbReference>
<dbReference type="InterPro" id="IPR036259">
    <property type="entry name" value="MFS_trans_sf"/>
</dbReference>